<dbReference type="EMBL" id="ABEU02000022">
    <property type="protein sequence ID" value="PNR30800.1"/>
    <property type="molecule type" value="Genomic_DNA"/>
</dbReference>
<evidence type="ECO:0000313" key="3">
    <source>
        <dbReference type="EnsemblPlants" id="Pp3c22_13870V3.1"/>
    </source>
</evidence>
<evidence type="ECO:0000256" key="1">
    <source>
        <dbReference type="SAM" id="MobiDB-lite"/>
    </source>
</evidence>
<keyword evidence="4" id="KW-1185">Reference proteome</keyword>
<dbReference type="GO" id="GO:0042721">
    <property type="term" value="C:TIM22 mitochondrial import inner membrane insertion complex"/>
    <property type="evidence" value="ECO:0000318"/>
    <property type="project" value="GO_Central"/>
</dbReference>
<dbReference type="GO" id="GO:0030943">
    <property type="term" value="F:mitochondrion targeting sequence binding"/>
    <property type="evidence" value="ECO:0000318"/>
    <property type="project" value="GO_Central"/>
</dbReference>
<dbReference type="Proteomes" id="UP000006727">
    <property type="component" value="Chromosome 22"/>
</dbReference>
<evidence type="ECO:0000313" key="2">
    <source>
        <dbReference type="EMBL" id="PNR30800.1"/>
    </source>
</evidence>
<dbReference type="GO" id="GO:0045039">
    <property type="term" value="P:protein insertion into mitochondrial inner membrane"/>
    <property type="evidence" value="ECO:0000318"/>
    <property type="project" value="GO_Central"/>
</dbReference>
<reference evidence="3" key="3">
    <citation type="submission" date="2020-12" db="UniProtKB">
        <authorList>
            <consortium name="EnsemblPlants"/>
        </authorList>
    </citation>
    <scope>IDENTIFICATION</scope>
</reference>
<dbReference type="Gramene" id="Pp3c22_13870V3.2">
    <property type="protein sequence ID" value="Pp3c22_13870V3.2"/>
    <property type="gene ID" value="Pp3c22_13870"/>
</dbReference>
<reference evidence="2 4" key="2">
    <citation type="journal article" date="2018" name="Plant J.">
        <title>The Physcomitrella patens chromosome-scale assembly reveals moss genome structure and evolution.</title>
        <authorList>
            <person name="Lang D."/>
            <person name="Ullrich K.K."/>
            <person name="Murat F."/>
            <person name="Fuchs J."/>
            <person name="Jenkins J."/>
            <person name="Haas F.B."/>
            <person name="Piednoel M."/>
            <person name="Gundlach H."/>
            <person name="Van Bel M."/>
            <person name="Meyberg R."/>
            <person name="Vives C."/>
            <person name="Morata J."/>
            <person name="Symeonidi A."/>
            <person name="Hiss M."/>
            <person name="Muchero W."/>
            <person name="Kamisugi Y."/>
            <person name="Saleh O."/>
            <person name="Blanc G."/>
            <person name="Decker E.L."/>
            <person name="van Gessel N."/>
            <person name="Grimwood J."/>
            <person name="Hayes R.D."/>
            <person name="Graham S.W."/>
            <person name="Gunter L.E."/>
            <person name="McDaniel S.F."/>
            <person name="Hoernstein S.N.W."/>
            <person name="Larsson A."/>
            <person name="Li F.W."/>
            <person name="Perroud P.F."/>
            <person name="Phillips J."/>
            <person name="Ranjan P."/>
            <person name="Rokshar D.S."/>
            <person name="Rothfels C.J."/>
            <person name="Schneider L."/>
            <person name="Shu S."/>
            <person name="Stevenson D.W."/>
            <person name="Thummler F."/>
            <person name="Tillich M."/>
            <person name="Villarreal Aguilar J.C."/>
            <person name="Widiez T."/>
            <person name="Wong G.K."/>
            <person name="Wymore A."/>
            <person name="Zhang Y."/>
            <person name="Zimmer A.D."/>
            <person name="Quatrano R.S."/>
            <person name="Mayer K.F.X."/>
            <person name="Goodstein D."/>
            <person name="Casacuberta J.M."/>
            <person name="Vandepoele K."/>
            <person name="Reski R."/>
            <person name="Cuming A.C."/>
            <person name="Tuskan G.A."/>
            <person name="Maumus F."/>
            <person name="Salse J."/>
            <person name="Schmutz J."/>
            <person name="Rensing S.A."/>
        </authorList>
    </citation>
    <scope>NUCLEOTIDE SEQUENCE [LARGE SCALE GENOMIC DNA]</scope>
    <source>
        <strain evidence="3 4">cv. Gransden 2004</strain>
    </source>
</reference>
<dbReference type="PaxDb" id="3218-PP1S71_363V6.1"/>
<evidence type="ECO:0000313" key="4">
    <source>
        <dbReference type="Proteomes" id="UP000006727"/>
    </source>
</evidence>
<dbReference type="AlphaFoldDB" id="A0A2K1INF3"/>
<protein>
    <submittedName>
        <fullName evidence="2 3">Uncharacterized protein</fullName>
    </submittedName>
</protein>
<organism evidence="2">
    <name type="scientific">Physcomitrium patens</name>
    <name type="common">Spreading-leaved earth moss</name>
    <name type="synonym">Physcomitrella patens</name>
    <dbReference type="NCBI Taxonomy" id="3218"/>
    <lineage>
        <taxon>Eukaryota</taxon>
        <taxon>Viridiplantae</taxon>
        <taxon>Streptophyta</taxon>
        <taxon>Embryophyta</taxon>
        <taxon>Bryophyta</taxon>
        <taxon>Bryophytina</taxon>
        <taxon>Bryopsida</taxon>
        <taxon>Funariidae</taxon>
        <taxon>Funariales</taxon>
        <taxon>Funariaceae</taxon>
        <taxon>Physcomitrium</taxon>
    </lineage>
</organism>
<dbReference type="OrthoDB" id="1913277at2759"/>
<dbReference type="FunCoup" id="A0A2K1INF3">
    <property type="interactions" value="1502"/>
</dbReference>
<dbReference type="RefSeq" id="XP_024360113.1">
    <property type="nucleotide sequence ID" value="XM_024504345.2"/>
</dbReference>
<dbReference type="STRING" id="3218.A0A2K1INF3"/>
<sequence length="231" mass="24854">MTVDGPGGRRWRREFDGRPMSPGGRPLDYRGSDGWGYRILSKSLAAGGFGAGAGLLVGAVRGQPALRLGLSVGTNFLIAASCFGAAQEISRELRAAEPENLIDAAVGGFASGALLGHFHGGRARTLPMGILFAVVGTGLQLGAAEYKEYRIRHFLNTLPSEPLIADANVEVPVVKEEETTEESSWKLPDWFPIQMLSAEQAAKRAAEQEKKRQKTVENLQIGELPLKQQKS</sequence>
<dbReference type="EnsemblPlants" id="Pp3c22_13870V3.1">
    <property type="protein sequence ID" value="Pp3c22_13870V3.1"/>
    <property type="gene ID" value="Pp3c22_13870"/>
</dbReference>
<dbReference type="KEGG" id="ppp:112274679"/>
<dbReference type="Gramene" id="Pp3c22_13870V3.1">
    <property type="protein sequence ID" value="Pp3c22_13870V3.1"/>
    <property type="gene ID" value="Pp3c22_13870"/>
</dbReference>
<proteinExistence type="predicted"/>
<dbReference type="GO" id="GO:0008320">
    <property type="term" value="F:protein transmembrane transporter activity"/>
    <property type="evidence" value="ECO:0000318"/>
    <property type="project" value="GO_Central"/>
</dbReference>
<dbReference type="GeneID" id="112274679"/>
<gene>
    <name evidence="3" type="primary">LOC112274679</name>
    <name evidence="2" type="ORF">PHYPA_027116</name>
</gene>
<dbReference type="EnsemblPlants" id="Pp3c22_13870V3.2">
    <property type="protein sequence ID" value="Pp3c22_13870V3.2"/>
    <property type="gene ID" value="Pp3c22_13870"/>
</dbReference>
<accession>A0A2K1INF3</accession>
<feature type="region of interest" description="Disordered" evidence="1">
    <location>
        <begin position="202"/>
        <end position="231"/>
    </location>
</feature>
<name>A0A2K1INF3_PHYPA</name>
<feature type="region of interest" description="Disordered" evidence="1">
    <location>
        <begin position="1"/>
        <end position="26"/>
    </location>
</feature>
<reference evidence="2 4" key="1">
    <citation type="journal article" date="2008" name="Science">
        <title>The Physcomitrella genome reveals evolutionary insights into the conquest of land by plants.</title>
        <authorList>
            <person name="Rensing S."/>
            <person name="Lang D."/>
            <person name="Zimmer A."/>
            <person name="Terry A."/>
            <person name="Salamov A."/>
            <person name="Shapiro H."/>
            <person name="Nishiyama T."/>
            <person name="Perroud P.-F."/>
            <person name="Lindquist E."/>
            <person name="Kamisugi Y."/>
            <person name="Tanahashi T."/>
            <person name="Sakakibara K."/>
            <person name="Fujita T."/>
            <person name="Oishi K."/>
            <person name="Shin-I T."/>
            <person name="Kuroki Y."/>
            <person name="Toyoda A."/>
            <person name="Suzuki Y."/>
            <person name="Hashimoto A."/>
            <person name="Yamaguchi K."/>
            <person name="Sugano A."/>
            <person name="Kohara Y."/>
            <person name="Fujiyama A."/>
            <person name="Anterola A."/>
            <person name="Aoki S."/>
            <person name="Ashton N."/>
            <person name="Barbazuk W.B."/>
            <person name="Barker E."/>
            <person name="Bennetzen J."/>
            <person name="Bezanilla M."/>
            <person name="Blankenship R."/>
            <person name="Cho S.H."/>
            <person name="Dutcher S."/>
            <person name="Estelle M."/>
            <person name="Fawcett J.A."/>
            <person name="Gundlach H."/>
            <person name="Hanada K."/>
            <person name="Heyl A."/>
            <person name="Hicks K.A."/>
            <person name="Hugh J."/>
            <person name="Lohr M."/>
            <person name="Mayer K."/>
            <person name="Melkozernov A."/>
            <person name="Murata T."/>
            <person name="Nelson D."/>
            <person name="Pils B."/>
            <person name="Prigge M."/>
            <person name="Reiss B."/>
            <person name="Renner T."/>
            <person name="Rombauts S."/>
            <person name="Rushton P."/>
            <person name="Sanderfoot A."/>
            <person name="Schween G."/>
            <person name="Shiu S.-H."/>
            <person name="Stueber K."/>
            <person name="Theodoulou F.L."/>
            <person name="Tu H."/>
            <person name="Van de Peer Y."/>
            <person name="Verrier P.J."/>
            <person name="Waters E."/>
            <person name="Wood A."/>
            <person name="Yang L."/>
            <person name="Cove D."/>
            <person name="Cuming A."/>
            <person name="Hasebe M."/>
            <person name="Lucas S."/>
            <person name="Mishler D.B."/>
            <person name="Reski R."/>
            <person name="Grigoriev I."/>
            <person name="Quatrano R.S."/>
            <person name="Boore J.L."/>
        </authorList>
    </citation>
    <scope>NUCLEOTIDE SEQUENCE [LARGE SCALE GENOMIC DNA]</scope>
    <source>
        <strain evidence="3 4">cv. Gransden 2004</strain>
    </source>
</reference>
<dbReference type="OMA" id="ICATYAT"/>